<gene>
    <name evidence="1" type="ORF">DH2020_003889</name>
</gene>
<accession>A0ABR0XN10</accession>
<comment type="caution">
    <text evidence="1">The sequence shown here is derived from an EMBL/GenBank/DDBJ whole genome shotgun (WGS) entry which is preliminary data.</text>
</comment>
<dbReference type="EMBL" id="JABTTQ020000003">
    <property type="protein sequence ID" value="KAK6160508.1"/>
    <property type="molecule type" value="Genomic_DNA"/>
</dbReference>
<reference evidence="1 2" key="1">
    <citation type="journal article" date="2021" name="Comput. Struct. Biotechnol. J.">
        <title>De novo genome assembly of the potent medicinal plant Rehmannia glutinosa using nanopore technology.</title>
        <authorList>
            <person name="Ma L."/>
            <person name="Dong C."/>
            <person name="Song C."/>
            <person name="Wang X."/>
            <person name="Zheng X."/>
            <person name="Niu Y."/>
            <person name="Chen S."/>
            <person name="Feng W."/>
        </authorList>
    </citation>
    <scope>NUCLEOTIDE SEQUENCE [LARGE SCALE GENOMIC DNA]</scope>
    <source>
        <strain evidence="1">DH-2019</strain>
    </source>
</reference>
<keyword evidence="2" id="KW-1185">Reference proteome</keyword>
<evidence type="ECO:0000313" key="2">
    <source>
        <dbReference type="Proteomes" id="UP001318860"/>
    </source>
</evidence>
<evidence type="ECO:0000313" key="1">
    <source>
        <dbReference type="EMBL" id="KAK6160508.1"/>
    </source>
</evidence>
<dbReference type="Proteomes" id="UP001318860">
    <property type="component" value="Unassembled WGS sequence"/>
</dbReference>
<name>A0ABR0XN10_REHGL</name>
<protein>
    <submittedName>
        <fullName evidence="1">Uncharacterized protein</fullName>
    </submittedName>
</protein>
<sequence length="99" mass="11184">MRIWLWLGRPSLQPMPGMIDEEEWILNFLKNASVVQALDELYATSILFEKRQKEKEKKIANGTSTAETHRCLFKESTAVIPDYGGGDETRKGVDAIEAA</sequence>
<organism evidence="1 2">
    <name type="scientific">Rehmannia glutinosa</name>
    <name type="common">Chinese foxglove</name>
    <dbReference type="NCBI Taxonomy" id="99300"/>
    <lineage>
        <taxon>Eukaryota</taxon>
        <taxon>Viridiplantae</taxon>
        <taxon>Streptophyta</taxon>
        <taxon>Embryophyta</taxon>
        <taxon>Tracheophyta</taxon>
        <taxon>Spermatophyta</taxon>
        <taxon>Magnoliopsida</taxon>
        <taxon>eudicotyledons</taxon>
        <taxon>Gunneridae</taxon>
        <taxon>Pentapetalae</taxon>
        <taxon>asterids</taxon>
        <taxon>lamiids</taxon>
        <taxon>Lamiales</taxon>
        <taxon>Orobanchaceae</taxon>
        <taxon>Rehmannieae</taxon>
        <taxon>Rehmannia</taxon>
    </lineage>
</organism>
<proteinExistence type="predicted"/>